<dbReference type="Gene3D" id="3.40.50.720">
    <property type="entry name" value="NAD(P)-binding Rossmann-like Domain"/>
    <property type="match status" value="1"/>
</dbReference>
<dbReference type="SUPFAM" id="SSF51735">
    <property type="entry name" value="NAD(P)-binding Rossmann-fold domains"/>
    <property type="match status" value="1"/>
</dbReference>
<dbReference type="AlphaFoldDB" id="A0AAE2WIB8"/>
<evidence type="ECO:0000256" key="3">
    <source>
        <dbReference type="ARBA" id="ARBA00023002"/>
    </source>
</evidence>
<accession>A0AAE2WIB8</accession>
<comment type="caution">
    <text evidence="5">The sequence shown here is derived from an EMBL/GenBank/DDBJ whole genome shotgun (WGS) entry which is preliminary data.</text>
</comment>
<dbReference type="SMART" id="SM00822">
    <property type="entry name" value="PKS_KR"/>
    <property type="match status" value="1"/>
</dbReference>
<gene>
    <name evidence="5" type="ORF">H4F45_20240</name>
</gene>
<dbReference type="GO" id="GO:0016616">
    <property type="term" value="F:oxidoreductase activity, acting on the CH-OH group of donors, NAD or NADP as acceptor"/>
    <property type="evidence" value="ECO:0007669"/>
    <property type="project" value="UniProtKB-ARBA"/>
</dbReference>
<evidence type="ECO:0000259" key="4">
    <source>
        <dbReference type="SMART" id="SM00822"/>
    </source>
</evidence>
<organism evidence="5 6">
    <name type="scientific">Pectobacterium brasiliense</name>
    <dbReference type="NCBI Taxonomy" id="180957"/>
    <lineage>
        <taxon>Bacteria</taxon>
        <taxon>Pseudomonadati</taxon>
        <taxon>Pseudomonadota</taxon>
        <taxon>Gammaproteobacteria</taxon>
        <taxon>Enterobacterales</taxon>
        <taxon>Pectobacteriaceae</taxon>
        <taxon>Pectobacterium</taxon>
    </lineage>
</organism>
<dbReference type="GO" id="GO:0030497">
    <property type="term" value="P:fatty acid elongation"/>
    <property type="evidence" value="ECO:0007669"/>
    <property type="project" value="TreeGrafter"/>
</dbReference>
<keyword evidence="2" id="KW-0521">NADP</keyword>
<dbReference type="FunFam" id="3.40.50.720:FF:000374">
    <property type="entry name" value="3-oxoacyl-(Acyl-carrier-protein) reductase"/>
    <property type="match status" value="1"/>
</dbReference>
<feature type="domain" description="Ketoreductase" evidence="4">
    <location>
        <begin position="9"/>
        <end position="193"/>
    </location>
</feature>
<evidence type="ECO:0000256" key="2">
    <source>
        <dbReference type="ARBA" id="ARBA00022857"/>
    </source>
</evidence>
<dbReference type="PROSITE" id="PS00061">
    <property type="entry name" value="ADH_SHORT"/>
    <property type="match status" value="1"/>
</dbReference>
<name>A0AAE2WIB8_9GAMM</name>
<dbReference type="InterPro" id="IPR036291">
    <property type="entry name" value="NAD(P)-bd_dom_sf"/>
</dbReference>
<dbReference type="PRINTS" id="PR00080">
    <property type="entry name" value="SDRFAMILY"/>
</dbReference>
<dbReference type="PANTHER" id="PTHR42760">
    <property type="entry name" value="SHORT-CHAIN DEHYDROGENASES/REDUCTASES FAMILY MEMBER"/>
    <property type="match status" value="1"/>
</dbReference>
<dbReference type="PANTHER" id="PTHR42760:SF53">
    <property type="entry name" value="BLR4183 PROTEIN"/>
    <property type="match status" value="1"/>
</dbReference>
<evidence type="ECO:0000313" key="5">
    <source>
        <dbReference type="EMBL" id="MBN3053748.1"/>
    </source>
</evidence>
<dbReference type="InterPro" id="IPR002347">
    <property type="entry name" value="SDR_fam"/>
</dbReference>
<proteinExistence type="inferred from homology"/>
<protein>
    <submittedName>
        <fullName evidence="5">SDR family oxidoreductase</fullName>
    </submittedName>
</protein>
<dbReference type="EMBL" id="JACGEP010000082">
    <property type="protein sequence ID" value="MBN3053748.1"/>
    <property type="molecule type" value="Genomic_DNA"/>
</dbReference>
<reference evidence="5" key="1">
    <citation type="submission" date="2020-07" db="EMBL/GenBank/DDBJ databases">
        <title>A pangenomic view of the genus Pectobacterium provides insights into genome organization, phylogeny, and virulence.</title>
        <authorList>
            <person name="Jonkheer E."/>
            <person name="Brankovics B."/>
            <person name="Houwers I."/>
            <person name="Van Der Wolf J."/>
            <person name="Bonants P."/>
            <person name="Vreeburg R."/>
            <person name="Bollema R."/>
            <person name="De Haan J."/>
            <person name="Berke L."/>
            <person name="De Ridder D."/>
            <person name="Smit S."/>
            <person name="Van Der Lee T.A.J."/>
        </authorList>
    </citation>
    <scope>NUCLEOTIDE SEQUENCE</scope>
    <source>
        <strain evidence="5">NAK:433</strain>
    </source>
</reference>
<dbReference type="PRINTS" id="PR00081">
    <property type="entry name" value="GDHRDH"/>
</dbReference>
<sequence>MNNPTTSNRIALITGASRGIGRSDALSLAAQGVDIIVTYLTSAAEAERVVKQIKEMGRRAVALQLDIGSASTFSRFAEDVRTVLQHTWQRENFDFLVNNAGTGVYATLADTTEEEFDLMTNTHLKGTFFLTQKLLPLIVDGGRIINTSSGLTRFTFTGYAAYAAAKGGIEVLTRFMAKELGPRNISVNVIAPGATETDFGGGALRDNADLNTQFGGMTALSRNAVPDDIGGVVAALLSENAGWINGQRIEASGGLLL</sequence>
<evidence type="ECO:0000313" key="6">
    <source>
        <dbReference type="Proteomes" id="UP000768524"/>
    </source>
</evidence>
<dbReference type="Proteomes" id="UP000768524">
    <property type="component" value="Unassembled WGS sequence"/>
</dbReference>
<dbReference type="RefSeq" id="WP_040032844.1">
    <property type="nucleotide sequence ID" value="NZ_JACGEP010000082.1"/>
</dbReference>
<dbReference type="Pfam" id="PF13561">
    <property type="entry name" value="adh_short_C2"/>
    <property type="match status" value="1"/>
</dbReference>
<evidence type="ECO:0000256" key="1">
    <source>
        <dbReference type="ARBA" id="ARBA00006484"/>
    </source>
</evidence>
<keyword evidence="3" id="KW-0560">Oxidoreductase</keyword>
<dbReference type="InterPro" id="IPR057326">
    <property type="entry name" value="KR_dom"/>
</dbReference>
<dbReference type="InterPro" id="IPR020904">
    <property type="entry name" value="Sc_DH/Rdtase_CS"/>
</dbReference>
<comment type="similarity">
    <text evidence="1">Belongs to the short-chain dehydrogenases/reductases (SDR) family.</text>
</comment>